<gene>
    <name evidence="1" type="ORF">BSL82_03380</name>
</gene>
<dbReference type="Pfam" id="PF23899">
    <property type="entry name" value="SU10_portal"/>
    <property type="match status" value="1"/>
</dbReference>
<name>A0A1L3ZS56_9SPHN</name>
<dbReference type="InterPro" id="IPR056909">
    <property type="entry name" value="SU10_portal"/>
</dbReference>
<dbReference type="AlphaFoldDB" id="A0A1L3ZS56"/>
<dbReference type="EMBL" id="CP018221">
    <property type="protein sequence ID" value="API58459.1"/>
    <property type="molecule type" value="Genomic_DNA"/>
</dbReference>
<sequence length="682" mass="77051">MARKQKKLTDEELLSILRSAVSSGEKYNNTKLSKERERVQDYYEGKKPLPVHGGNSKYVSTDVYDSVESAKAILVETFSSGRDIVQFSPTGPEDIEAAKVCTDYTKYVIFNQNDADHVFGSVIHDGLIARAGVARVYWDECVEEIEEEFEGYDEDKFNVLLSDPEVELLEAEIDDSGAISGTIIRKMDNSRVKIEPVPPEQFIVNPAIKRFTRTTDCSFIEEKTRSELLAEGYKSSQIDKIGPVEGELGLDSEKLARYDPVGGDNLSLRDESTQASSEKFLVRESYTWLDLDGSGRNRFWKVIWSGGVVLDKEQVDRHPFLTYAPVPIPHRFHGNNYADRVVPTQNAKTVLTRGVLDHTVVTNNPRYGVVKGALTNPRELIDNRIGGLVNVTRPDGIFPLPQASLNPYVFQTLQMLDEDKEDSTGVSRLSQGLNKDAVSNQNSDAMVERLMSASMQRQKIMARQFANQFLKPLYLEVYQLVIENEKNERVFEVAGAYIPVTPSKWRKRIDVSVDLRLGYREDERQVEELLAFHNMLTSDEGSSRLYDEAKRFNLFKKVLGIKGYKNPIEFVNDPTKMKPPEPDPMAMAELEKVKAETQSIAVNAQVQQMKAQLEGQLEQTRLDMEQRFKTIEFMLQTREADRKDAETQNRIETAIAELALAQETAADEGAEKKTSAIISPNS</sequence>
<evidence type="ECO:0008006" key="3">
    <source>
        <dbReference type="Google" id="ProtNLM"/>
    </source>
</evidence>
<dbReference type="Proteomes" id="UP000182063">
    <property type="component" value="Chromosome"/>
</dbReference>
<reference evidence="2" key="1">
    <citation type="submission" date="2016-11" db="EMBL/GenBank/DDBJ databases">
        <title>Complete Genome Sequence of alachlor-degrading Sphingomonas sp. strain JJ-A5.</title>
        <authorList>
            <person name="Lee H."/>
            <person name="Ka J.-O."/>
        </authorList>
    </citation>
    <scope>NUCLEOTIDE SEQUENCE [LARGE SCALE GENOMIC DNA]</scope>
    <source>
        <strain evidence="2">JJ-A5</strain>
    </source>
</reference>
<evidence type="ECO:0000313" key="2">
    <source>
        <dbReference type="Proteomes" id="UP000182063"/>
    </source>
</evidence>
<keyword evidence="2" id="KW-1185">Reference proteome</keyword>
<dbReference type="KEGG" id="sphj:BSL82_03380"/>
<evidence type="ECO:0000313" key="1">
    <source>
        <dbReference type="EMBL" id="API58459.1"/>
    </source>
</evidence>
<organism evidence="1 2">
    <name type="scientific">Tardibacter chloracetimidivorans</name>
    <dbReference type="NCBI Taxonomy" id="1921510"/>
    <lineage>
        <taxon>Bacteria</taxon>
        <taxon>Pseudomonadati</taxon>
        <taxon>Pseudomonadota</taxon>
        <taxon>Alphaproteobacteria</taxon>
        <taxon>Sphingomonadales</taxon>
        <taxon>Sphingomonadaceae</taxon>
        <taxon>Tardibacter</taxon>
    </lineage>
</organism>
<accession>A0A1L3ZS56</accession>
<proteinExistence type="predicted"/>
<dbReference type="STRING" id="1921510.BSL82_03380"/>
<dbReference type="RefSeq" id="WP_072596032.1">
    <property type="nucleotide sequence ID" value="NZ_CP018221.1"/>
</dbReference>
<dbReference type="OrthoDB" id="5464900at2"/>
<protein>
    <recommendedName>
        <fullName evidence="3">Portal protein</fullName>
    </recommendedName>
</protein>